<gene>
    <name evidence="2" type="ORF">FIV46_03510</name>
</gene>
<reference evidence="3" key="1">
    <citation type="submission" date="2019-06" db="EMBL/GenBank/DDBJ databases">
        <title>The complete genome of Emcibacter congregatus ZYLT.</title>
        <authorList>
            <person name="Zhao Z."/>
        </authorList>
    </citation>
    <scope>NUCLEOTIDE SEQUENCE [LARGE SCALE GENOMIC DNA]</scope>
    <source>
        <strain evidence="3">MCCC 1A06723</strain>
    </source>
</reference>
<evidence type="ECO:0000313" key="3">
    <source>
        <dbReference type="Proteomes" id="UP000319148"/>
    </source>
</evidence>
<dbReference type="InterPro" id="IPR011990">
    <property type="entry name" value="TPR-like_helical_dom_sf"/>
</dbReference>
<protein>
    <submittedName>
        <fullName evidence="2">Sel1 repeat family protein</fullName>
    </submittedName>
</protein>
<dbReference type="SUPFAM" id="SSF81901">
    <property type="entry name" value="HCP-like"/>
    <property type="match status" value="1"/>
</dbReference>
<dbReference type="AlphaFoldDB" id="A0A501PTQ3"/>
<evidence type="ECO:0000313" key="2">
    <source>
        <dbReference type="EMBL" id="TPD63156.1"/>
    </source>
</evidence>
<keyword evidence="1" id="KW-0732">Signal</keyword>
<dbReference type="OrthoDB" id="9797030at2"/>
<dbReference type="InterPro" id="IPR006597">
    <property type="entry name" value="Sel1-like"/>
</dbReference>
<feature type="chain" id="PRO_5021356447" evidence="1">
    <location>
        <begin position="22"/>
        <end position="314"/>
    </location>
</feature>
<dbReference type="Proteomes" id="UP000319148">
    <property type="component" value="Unassembled WGS sequence"/>
</dbReference>
<organism evidence="2 3">
    <name type="scientific">Emcibacter nanhaiensis</name>
    <dbReference type="NCBI Taxonomy" id="1505037"/>
    <lineage>
        <taxon>Bacteria</taxon>
        <taxon>Pseudomonadati</taxon>
        <taxon>Pseudomonadota</taxon>
        <taxon>Alphaproteobacteria</taxon>
        <taxon>Emcibacterales</taxon>
        <taxon>Emcibacteraceae</taxon>
        <taxon>Emcibacter</taxon>
    </lineage>
</organism>
<dbReference type="SMART" id="SM00671">
    <property type="entry name" value="SEL1"/>
    <property type="match status" value="2"/>
</dbReference>
<feature type="signal peptide" evidence="1">
    <location>
        <begin position="1"/>
        <end position="21"/>
    </location>
</feature>
<keyword evidence="3" id="KW-1185">Reference proteome</keyword>
<dbReference type="Gene3D" id="1.25.40.10">
    <property type="entry name" value="Tetratricopeptide repeat domain"/>
    <property type="match status" value="1"/>
</dbReference>
<proteinExistence type="predicted"/>
<comment type="caution">
    <text evidence="2">The sequence shown here is derived from an EMBL/GenBank/DDBJ whole genome shotgun (WGS) entry which is preliminary data.</text>
</comment>
<dbReference type="EMBL" id="VFIY01000004">
    <property type="protein sequence ID" value="TPD63156.1"/>
    <property type="molecule type" value="Genomic_DNA"/>
</dbReference>
<sequence length="314" mass="35801">MKIKFALLLILSGFLSLPAFAEKSYKTMENVNGLGAIFGGRYAIIEYNYSQGVEVGFLIDTEPEPVPDNALEEWLEALEVIGFKRWFHIAYEKVVTEKSLHSPYEKSRTKKGTPTQIRYVSMLRESPMPPPLSGEAFDSENPEHLRQKDWFIEKSKVASDEETLFLALINILGVGTCVNDELAMELLNGLANKGYGRASFVLSKIYEDNEDTAEFLASIQRDEKTSMNWLLKAAREGHLDSQITLANYYLKGKRVEKSLKDAYVWARTAALSDRRNGSATLKKINKRYDSRKQQKYLEASYDSWPLREEVKIAE</sequence>
<evidence type="ECO:0000256" key="1">
    <source>
        <dbReference type="SAM" id="SignalP"/>
    </source>
</evidence>
<name>A0A501PTQ3_9PROT</name>
<dbReference type="RefSeq" id="WP_139938423.1">
    <property type="nucleotide sequence ID" value="NZ_JBHSYP010000022.1"/>
</dbReference>
<accession>A0A501PTQ3</accession>